<dbReference type="Pfam" id="PF24878">
    <property type="entry name" value="YkcB_C"/>
    <property type="match status" value="1"/>
</dbReference>
<name>A0ABV3P9V5_9ACTN</name>
<evidence type="ECO:0000256" key="6">
    <source>
        <dbReference type="ARBA" id="ARBA00022989"/>
    </source>
</evidence>
<feature type="transmembrane region" description="Helical" evidence="9">
    <location>
        <begin position="33"/>
        <end position="51"/>
    </location>
</feature>
<protein>
    <submittedName>
        <fullName evidence="12">Glycosyltransferase family 39 protein</fullName>
    </submittedName>
</protein>
<evidence type="ECO:0000259" key="10">
    <source>
        <dbReference type="Pfam" id="PF13231"/>
    </source>
</evidence>
<feature type="region of interest" description="Disordered" evidence="8">
    <location>
        <begin position="526"/>
        <end position="579"/>
    </location>
</feature>
<reference evidence="12 13" key="1">
    <citation type="submission" date="2024-07" db="EMBL/GenBank/DDBJ databases">
        <authorList>
            <person name="Thanompreechachai J."/>
            <person name="Duangmal K."/>
        </authorList>
    </citation>
    <scope>NUCLEOTIDE SEQUENCE [LARGE SCALE GENOMIC DNA]</scope>
    <source>
        <strain evidence="12 13">KCTC 19886</strain>
    </source>
</reference>
<dbReference type="EMBL" id="JBFNQN010000009">
    <property type="protein sequence ID" value="MEW9265962.1"/>
    <property type="molecule type" value="Genomic_DNA"/>
</dbReference>
<feature type="transmembrane region" description="Helical" evidence="9">
    <location>
        <begin position="405"/>
        <end position="426"/>
    </location>
</feature>
<proteinExistence type="predicted"/>
<feature type="transmembrane region" description="Helical" evidence="9">
    <location>
        <begin position="112"/>
        <end position="133"/>
    </location>
</feature>
<sequence length="704" mass="70476">MTTTTTPARTGGSQDTGDSGGGSAGGAWPRRRWVRWATAALLLATGVLYVVDLSASGYANSFYAAAVQAGSQSWKAWFFGSLDAQNFITVDKPPASLWVAGLAARAFGFSSWTLLVPQALEGVGAVWLLTAAVRRWHGPVAGLVAGAALALTPAAALIFRFDNPDALLVLLMTGGAYGTVRATEKASWRWLALAGVAIGFAFLTKMLQGFLVLPGLALVYLWAAPTGLAKRLLHLLGAAAAVVVSAGWWVLAVTFWPGEKPYIGGSTDGTVMDLVLGYNGLGRILGGSGGGGGGGMSGGEPGSSFGGAATWQRLFSSEMGNEISWLLPAALLALVLGLVARGRAPRTDRGRASLLLWGGWLLVSGLTFAYMEGTVHPYYTVALAPAVAALAAGGGQLLWARRERLLARVGLALVLASAGVWALVLLQRNGTWVWAGAVLMVLSAALAVAFVVTPARLRRLAVVLVLSATVVGLGGTASYAVATAATPHTGSIPTVGPAGASAGSGMGSGMGMGMGMGVGMGGGMGGGFGGMRPGTDGATGTTGTTGQPGGGQPPSDAQGMPDGQAADARTGSGMGGGEGTAANAELVALLRSAGTTWSAAVSGSQTAASYELASGTAVMAMGGWSNDPTPTLAQFQQYVAEGEVHYLVAGGGGAGGRGGDSTVSQVQAWVEENFTATTVGGTTVYDLTQPVAGSTSGTAGTSAS</sequence>
<evidence type="ECO:0000256" key="1">
    <source>
        <dbReference type="ARBA" id="ARBA00004651"/>
    </source>
</evidence>
<keyword evidence="13" id="KW-1185">Reference proteome</keyword>
<gene>
    <name evidence="12" type="ORF">AB1207_14495</name>
</gene>
<dbReference type="InterPro" id="IPR050297">
    <property type="entry name" value="LipidA_mod_glycosyltrf_83"/>
</dbReference>
<keyword evidence="3" id="KW-0328">Glycosyltransferase</keyword>
<comment type="caution">
    <text evidence="12">The sequence shown here is derived from an EMBL/GenBank/DDBJ whole genome shotgun (WGS) entry which is preliminary data.</text>
</comment>
<feature type="transmembrane region" description="Helical" evidence="9">
    <location>
        <begin position="323"/>
        <end position="340"/>
    </location>
</feature>
<feature type="transmembrane region" description="Helical" evidence="9">
    <location>
        <begin position="377"/>
        <end position="398"/>
    </location>
</feature>
<evidence type="ECO:0000256" key="9">
    <source>
        <dbReference type="SAM" id="Phobius"/>
    </source>
</evidence>
<dbReference type="PANTHER" id="PTHR33908">
    <property type="entry name" value="MANNOSYLTRANSFERASE YKCB-RELATED"/>
    <property type="match status" value="1"/>
</dbReference>
<keyword evidence="4" id="KW-0808">Transferase</keyword>
<feature type="transmembrane region" description="Helical" evidence="9">
    <location>
        <begin position="460"/>
        <end position="482"/>
    </location>
</feature>
<accession>A0ABV3P9V5</accession>
<evidence type="ECO:0000259" key="11">
    <source>
        <dbReference type="Pfam" id="PF24878"/>
    </source>
</evidence>
<feature type="transmembrane region" description="Helical" evidence="9">
    <location>
        <begin position="235"/>
        <end position="256"/>
    </location>
</feature>
<dbReference type="Proteomes" id="UP001555826">
    <property type="component" value="Unassembled WGS sequence"/>
</dbReference>
<organism evidence="12 13">
    <name type="scientific">Kineococcus endophyticus</name>
    <dbReference type="NCBI Taxonomy" id="1181883"/>
    <lineage>
        <taxon>Bacteria</taxon>
        <taxon>Bacillati</taxon>
        <taxon>Actinomycetota</taxon>
        <taxon>Actinomycetes</taxon>
        <taxon>Kineosporiales</taxon>
        <taxon>Kineosporiaceae</taxon>
        <taxon>Kineococcus</taxon>
    </lineage>
</organism>
<feature type="domain" description="Glycosyltransferase RgtA/B/C/D-like" evidence="10">
    <location>
        <begin position="91"/>
        <end position="248"/>
    </location>
</feature>
<feature type="region of interest" description="Disordered" evidence="8">
    <location>
        <begin position="1"/>
        <end position="27"/>
    </location>
</feature>
<feature type="transmembrane region" description="Helical" evidence="9">
    <location>
        <begin position="190"/>
        <end position="223"/>
    </location>
</feature>
<evidence type="ECO:0000256" key="4">
    <source>
        <dbReference type="ARBA" id="ARBA00022679"/>
    </source>
</evidence>
<dbReference type="PANTHER" id="PTHR33908:SF3">
    <property type="entry name" value="UNDECAPRENYL PHOSPHATE-ALPHA-4-AMINO-4-DEOXY-L-ARABINOSE ARABINOSYL TRANSFERASE"/>
    <property type="match status" value="1"/>
</dbReference>
<evidence type="ECO:0000256" key="3">
    <source>
        <dbReference type="ARBA" id="ARBA00022676"/>
    </source>
</evidence>
<feature type="transmembrane region" description="Helical" evidence="9">
    <location>
        <begin position="432"/>
        <end position="453"/>
    </location>
</feature>
<keyword evidence="5 9" id="KW-0812">Transmembrane</keyword>
<feature type="transmembrane region" description="Helical" evidence="9">
    <location>
        <begin position="140"/>
        <end position="161"/>
    </location>
</feature>
<dbReference type="InterPro" id="IPR038731">
    <property type="entry name" value="RgtA/B/C-like"/>
</dbReference>
<feature type="domain" description="Putative mannosyltransferase YkcA/B-like C-terminal" evidence="11">
    <location>
        <begin position="591"/>
        <end position="673"/>
    </location>
</feature>
<evidence type="ECO:0000313" key="12">
    <source>
        <dbReference type="EMBL" id="MEW9265962.1"/>
    </source>
</evidence>
<evidence type="ECO:0000256" key="2">
    <source>
        <dbReference type="ARBA" id="ARBA00022475"/>
    </source>
</evidence>
<keyword evidence="7 9" id="KW-0472">Membrane</keyword>
<keyword evidence="2" id="KW-1003">Cell membrane</keyword>
<dbReference type="Pfam" id="PF13231">
    <property type="entry name" value="PMT_2"/>
    <property type="match status" value="1"/>
</dbReference>
<dbReference type="InterPro" id="IPR056785">
    <property type="entry name" value="YkcA/B-like_C"/>
</dbReference>
<evidence type="ECO:0000313" key="13">
    <source>
        <dbReference type="Proteomes" id="UP001555826"/>
    </source>
</evidence>
<comment type="subcellular location">
    <subcellularLocation>
        <location evidence="1">Cell membrane</location>
        <topology evidence="1">Multi-pass membrane protein</topology>
    </subcellularLocation>
</comment>
<evidence type="ECO:0000256" key="8">
    <source>
        <dbReference type="SAM" id="MobiDB-lite"/>
    </source>
</evidence>
<feature type="transmembrane region" description="Helical" evidence="9">
    <location>
        <begin position="352"/>
        <end position="371"/>
    </location>
</feature>
<feature type="compositionally biased region" description="Low complexity" evidence="8">
    <location>
        <begin position="1"/>
        <end position="17"/>
    </location>
</feature>
<evidence type="ECO:0000256" key="5">
    <source>
        <dbReference type="ARBA" id="ARBA00022692"/>
    </source>
</evidence>
<keyword evidence="6 9" id="KW-1133">Transmembrane helix</keyword>
<dbReference type="RefSeq" id="WP_367639086.1">
    <property type="nucleotide sequence ID" value="NZ_JBFNQN010000009.1"/>
</dbReference>
<evidence type="ECO:0000256" key="7">
    <source>
        <dbReference type="ARBA" id="ARBA00023136"/>
    </source>
</evidence>
<feature type="compositionally biased region" description="Low complexity" evidence="8">
    <location>
        <begin position="533"/>
        <end position="545"/>
    </location>
</feature>